<protein>
    <recommendedName>
        <fullName evidence="2">Activator of Hsp90 ATPase homologue 1/2-like C-terminal domain-containing protein</fullName>
    </recommendedName>
</protein>
<dbReference type="Proteomes" id="UP000033900">
    <property type="component" value="Unassembled WGS sequence"/>
</dbReference>
<dbReference type="InterPro" id="IPR013538">
    <property type="entry name" value="ASHA1/2-like_C"/>
</dbReference>
<dbReference type="STRING" id="273678.RS84_01160"/>
<dbReference type="RefSeq" id="WP_045256804.1">
    <property type="nucleotide sequence ID" value="NZ_JYJB01000007.1"/>
</dbReference>
<sequence length="160" mass="17491">MVNEISNPAAVVDEETFSVRRTIRIAASVDKVWRAVAEPEHVSRWFGLVALDGAGVGATGTMTFPDYGVIPLRVEAFDEPNLISYRWGNDDAADARPDVLDPEKSTVFTFTLEPVDGGTQLTVVESGFERTSAPLENLESHRTGWNEELDKLVALVEGEA</sequence>
<dbReference type="EMBL" id="JYJB01000007">
    <property type="protein sequence ID" value="KJL48401.1"/>
    <property type="molecule type" value="Genomic_DNA"/>
</dbReference>
<accession>A0A0M2HNY3</accession>
<dbReference type="OrthoDB" id="8117292at2"/>
<dbReference type="AlphaFoldDB" id="A0A0M2HNY3"/>
<gene>
    <name evidence="3" type="ORF">RS84_01160</name>
</gene>
<dbReference type="InterPro" id="IPR023393">
    <property type="entry name" value="START-like_dom_sf"/>
</dbReference>
<reference evidence="3 4" key="1">
    <citation type="submission" date="2015-02" db="EMBL/GenBank/DDBJ databases">
        <title>Draft genome sequences of ten Microbacterium spp. with emphasis on heavy metal contaminated environments.</title>
        <authorList>
            <person name="Corretto E."/>
        </authorList>
    </citation>
    <scope>NUCLEOTIDE SEQUENCE [LARGE SCALE GENOMIC DNA]</scope>
    <source>
        <strain evidence="3 4">SA35</strain>
    </source>
</reference>
<evidence type="ECO:0000256" key="1">
    <source>
        <dbReference type="ARBA" id="ARBA00006817"/>
    </source>
</evidence>
<feature type="domain" description="Activator of Hsp90 ATPase homologue 1/2-like C-terminal" evidence="2">
    <location>
        <begin position="27"/>
        <end position="157"/>
    </location>
</feature>
<keyword evidence="4" id="KW-1185">Reference proteome</keyword>
<evidence type="ECO:0000313" key="4">
    <source>
        <dbReference type="Proteomes" id="UP000033900"/>
    </source>
</evidence>
<dbReference type="PATRIC" id="fig|273678.4.peg.1158"/>
<dbReference type="CDD" id="cd08898">
    <property type="entry name" value="SRPBCC_CalC_Aha1-like_5"/>
    <property type="match status" value="1"/>
</dbReference>
<proteinExistence type="inferred from homology"/>
<organism evidence="3 4">
    <name type="scientific">Microbacterium hydrocarbonoxydans</name>
    <dbReference type="NCBI Taxonomy" id="273678"/>
    <lineage>
        <taxon>Bacteria</taxon>
        <taxon>Bacillati</taxon>
        <taxon>Actinomycetota</taxon>
        <taxon>Actinomycetes</taxon>
        <taxon>Micrococcales</taxon>
        <taxon>Microbacteriaceae</taxon>
        <taxon>Microbacterium</taxon>
    </lineage>
</organism>
<dbReference type="Pfam" id="PF08327">
    <property type="entry name" value="AHSA1"/>
    <property type="match status" value="1"/>
</dbReference>
<comment type="caution">
    <text evidence="3">The sequence shown here is derived from an EMBL/GenBank/DDBJ whole genome shotgun (WGS) entry which is preliminary data.</text>
</comment>
<dbReference type="SUPFAM" id="SSF55961">
    <property type="entry name" value="Bet v1-like"/>
    <property type="match status" value="1"/>
</dbReference>
<dbReference type="Gene3D" id="3.30.530.20">
    <property type="match status" value="1"/>
</dbReference>
<comment type="similarity">
    <text evidence="1">Belongs to the AHA1 family.</text>
</comment>
<name>A0A0M2HNY3_9MICO</name>
<evidence type="ECO:0000259" key="2">
    <source>
        <dbReference type="Pfam" id="PF08327"/>
    </source>
</evidence>
<evidence type="ECO:0000313" key="3">
    <source>
        <dbReference type="EMBL" id="KJL48401.1"/>
    </source>
</evidence>